<protein>
    <submittedName>
        <fullName evidence="1">Uncharacterized protein</fullName>
    </submittedName>
</protein>
<accession>A0ABY5EUJ4</accession>
<dbReference type="Proteomes" id="UP001059475">
    <property type="component" value="Chromosome"/>
</dbReference>
<sequence length="74" mass="8638">MVQKFSISGTLNNKMDHCHLHSDVSVVRTLKVSEMKSCETNNYPEGYIEYVYENVTAAFNDKKPRLSYEEFKKN</sequence>
<keyword evidence="2" id="KW-1185">Reference proteome</keyword>
<dbReference type="RefSeq" id="WP_254770912.1">
    <property type="nucleotide sequence ID" value="NZ_CP101114.1"/>
</dbReference>
<dbReference type="EMBL" id="CP101114">
    <property type="protein sequence ID" value="UTO29074.1"/>
    <property type="molecule type" value="Genomic_DNA"/>
</dbReference>
<proteinExistence type="predicted"/>
<name>A0ABY5EUJ4_9HYPH</name>
<organism evidence="1 2">
    <name type="scientific">Bartonella harrusi</name>
    <dbReference type="NCBI Taxonomy" id="2961895"/>
    <lineage>
        <taxon>Bacteria</taxon>
        <taxon>Pseudomonadati</taxon>
        <taxon>Pseudomonadota</taxon>
        <taxon>Alphaproteobacteria</taxon>
        <taxon>Hyphomicrobiales</taxon>
        <taxon>Bartonellaceae</taxon>
        <taxon>Bartonella</taxon>
    </lineage>
</organism>
<reference evidence="1" key="1">
    <citation type="submission" date="2022-07" db="EMBL/GenBank/DDBJ databases">
        <title>First report of Bartonella spp. in marsupials in Brazil, with a description of Bartonella harrusi sp. nov. and new proposal for taxonomic reclassification of species of the genus Bartonella.</title>
        <authorList>
            <person name="Amaral R.B."/>
        </authorList>
    </citation>
    <scope>NUCLEOTIDE SEQUENCE</scope>
    <source>
        <strain evidence="1">117A</strain>
    </source>
</reference>
<evidence type="ECO:0000313" key="1">
    <source>
        <dbReference type="EMBL" id="UTO29074.1"/>
    </source>
</evidence>
<evidence type="ECO:0000313" key="2">
    <source>
        <dbReference type="Proteomes" id="UP001059475"/>
    </source>
</evidence>
<gene>
    <name evidence="1" type="ORF">NMK50_03695</name>
</gene>